<dbReference type="Proteomes" id="UP000657574">
    <property type="component" value="Unassembled WGS sequence"/>
</dbReference>
<dbReference type="RefSeq" id="WP_189317275.1">
    <property type="nucleotide sequence ID" value="NZ_BMQA01000095.1"/>
</dbReference>
<dbReference type="Gene3D" id="2.30.110.10">
    <property type="entry name" value="Electron Transport, Fmn-binding Protein, Chain A"/>
    <property type="match status" value="1"/>
</dbReference>
<dbReference type="SUPFAM" id="SSF50475">
    <property type="entry name" value="FMN-binding split barrel"/>
    <property type="match status" value="1"/>
</dbReference>
<dbReference type="AlphaFoldDB" id="A0A917P8V0"/>
<dbReference type="InterPro" id="IPR024747">
    <property type="entry name" value="Pyridox_Oxase-rel"/>
</dbReference>
<dbReference type="EMBL" id="BMQA01000095">
    <property type="protein sequence ID" value="GGJ67008.1"/>
    <property type="molecule type" value="Genomic_DNA"/>
</dbReference>
<accession>A0A917P8V0</accession>
<organism evidence="1 2">
    <name type="scientific">Streptomyces brasiliensis</name>
    <dbReference type="NCBI Taxonomy" id="1954"/>
    <lineage>
        <taxon>Bacteria</taxon>
        <taxon>Bacillati</taxon>
        <taxon>Actinomycetota</taxon>
        <taxon>Actinomycetes</taxon>
        <taxon>Kitasatosporales</taxon>
        <taxon>Streptomycetaceae</taxon>
        <taxon>Streptomyces</taxon>
    </lineage>
</organism>
<evidence type="ECO:0000313" key="2">
    <source>
        <dbReference type="Proteomes" id="UP000657574"/>
    </source>
</evidence>
<keyword evidence="2" id="KW-1185">Reference proteome</keyword>
<reference evidence="1" key="2">
    <citation type="submission" date="2020-09" db="EMBL/GenBank/DDBJ databases">
        <authorList>
            <person name="Sun Q."/>
            <person name="Ohkuma M."/>
        </authorList>
    </citation>
    <scope>NUCLEOTIDE SEQUENCE</scope>
    <source>
        <strain evidence="1">JCM 3086</strain>
    </source>
</reference>
<sequence>MTDAGDVVIRTHAGAALLSSASASEVVVHEADRIDEDTRTGWSATVTGTASRVTDPQELSYYHASSRRGSIRRWSTWSASRPSW</sequence>
<dbReference type="Pfam" id="PF12900">
    <property type="entry name" value="Pyridox_ox_2"/>
    <property type="match status" value="1"/>
</dbReference>
<protein>
    <submittedName>
        <fullName evidence="1">Uncharacterized protein</fullName>
    </submittedName>
</protein>
<proteinExistence type="predicted"/>
<gene>
    <name evidence="1" type="ORF">GCM10010121_092140</name>
</gene>
<name>A0A917P8V0_9ACTN</name>
<comment type="caution">
    <text evidence="1">The sequence shown here is derived from an EMBL/GenBank/DDBJ whole genome shotgun (WGS) entry which is preliminary data.</text>
</comment>
<evidence type="ECO:0000313" key="1">
    <source>
        <dbReference type="EMBL" id="GGJ67008.1"/>
    </source>
</evidence>
<dbReference type="InterPro" id="IPR012349">
    <property type="entry name" value="Split_barrel_FMN-bd"/>
</dbReference>
<reference evidence="1" key="1">
    <citation type="journal article" date="2014" name="Int. J. Syst. Evol. Microbiol.">
        <title>Complete genome sequence of Corynebacterium casei LMG S-19264T (=DSM 44701T), isolated from a smear-ripened cheese.</title>
        <authorList>
            <consortium name="US DOE Joint Genome Institute (JGI-PGF)"/>
            <person name="Walter F."/>
            <person name="Albersmeier A."/>
            <person name="Kalinowski J."/>
            <person name="Ruckert C."/>
        </authorList>
    </citation>
    <scope>NUCLEOTIDE SEQUENCE</scope>
    <source>
        <strain evidence="1">JCM 3086</strain>
    </source>
</reference>